<accession>A0AA43P5G9</accession>
<dbReference type="EMBL" id="JAOPMH010000001">
    <property type="protein sequence ID" value="MDH7889169.1"/>
    <property type="molecule type" value="Genomic_DNA"/>
</dbReference>
<protein>
    <submittedName>
        <fullName evidence="1">Uncharacterized protein</fullName>
    </submittedName>
</protein>
<dbReference type="Proteomes" id="UP001161916">
    <property type="component" value="Unassembled WGS sequence"/>
</dbReference>
<sequence length="102" mass="11619">MNEYFARFGAEDYNIFHNGNTSYVMLRVVDENMTYFALFEHAEGHDGVGCRMFDSPTEVVLDAAVDETCSDEQLADFVGQPDTAFVHNINIRRILYRSGLLN</sequence>
<comment type="caution">
    <text evidence="1">The sequence shown here is derived from an EMBL/GenBank/DDBJ whole genome shotgun (WGS) entry which is preliminary data.</text>
</comment>
<gene>
    <name evidence="1" type="ORF">OB951_00835</name>
</gene>
<name>A0AA43P5G9_9BIFI</name>
<reference evidence="1" key="1">
    <citation type="submission" date="2022-09" db="EMBL/GenBank/DDBJ databases">
        <authorList>
            <person name="Orihara K."/>
        </authorList>
    </citation>
    <scope>NUCLEOTIDE SEQUENCE</scope>
    <source>
        <strain evidence="1">YIT 13062</strain>
    </source>
</reference>
<evidence type="ECO:0000313" key="2">
    <source>
        <dbReference type="Proteomes" id="UP001161916"/>
    </source>
</evidence>
<reference evidence="1" key="2">
    <citation type="journal article" date="2023" name="Gut Microbes">
        <title>Characterization of Bifidobacterium kashiwanohense that utilizes both milk- and plant-derived oligosaccharides.</title>
        <authorList>
            <person name="Orihara K."/>
            <person name="Yahagi K."/>
            <person name="Saito Y."/>
            <person name="Watanabe Y."/>
            <person name="Sasai T."/>
            <person name="Hara T."/>
            <person name="Tsukuda N."/>
            <person name="Oki K."/>
            <person name="Fujimoto J."/>
            <person name="Matsuki T."/>
        </authorList>
    </citation>
    <scope>NUCLEOTIDE SEQUENCE</scope>
    <source>
        <strain evidence="1">YIT 13062</strain>
    </source>
</reference>
<dbReference type="RefSeq" id="WP_281105363.1">
    <property type="nucleotide sequence ID" value="NZ_JAOPMH010000001.1"/>
</dbReference>
<evidence type="ECO:0000313" key="1">
    <source>
        <dbReference type="EMBL" id="MDH7889169.1"/>
    </source>
</evidence>
<proteinExistence type="predicted"/>
<dbReference type="AlphaFoldDB" id="A0AA43P5G9"/>
<organism evidence="1 2">
    <name type="scientific">Bifidobacterium catenulatum subsp. kashiwanohense</name>
    <dbReference type="NCBI Taxonomy" id="630129"/>
    <lineage>
        <taxon>Bacteria</taxon>
        <taxon>Bacillati</taxon>
        <taxon>Actinomycetota</taxon>
        <taxon>Actinomycetes</taxon>
        <taxon>Bifidobacteriales</taxon>
        <taxon>Bifidobacteriaceae</taxon>
        <taxon>Bifidobacterium</taxon>
    </lineage>
</organism>